<dbReference type="Pfam" id="PF00046">
    <property type="entry name" value="Homeodomain"/>
    <property type="match status" value="1"/>
</dbReference>
<keyword evidence="1 2" id="KW-0238">DNA-binding</keyword>
<name>A0ABQ8YGA8_9EUKA</name>
<accession>A0ABQ8YGA8</accession>
<dbReference type="Gene3D" id="1.10.10.60">
    <property type="entry name" value="Homeodomain-like"/>
    <property type="match status" value="1"/>
</dbReference>
<feature type="DNA-binding region" description="Homeobox" evidence="1">
    <location>
        <begin position="593"/>
        <end position="658"/>
    </location>
</feature>
<feature type="region of interest" description="Disordered" evidence="3">
    <location>
        <begin position="392"/>
        <end position="428"/>
    </location>
</feature>
<evidence type="ECO:0000256" key="1">
    <source>
        <dbReference type="PROSITE-ProRule" id="PRU00108"/>
    </source>
</evidence>
<keyword evidence="1 2" id="KW-0371">Homeobox</keyword>
<dbReference type="Proteomes" id="UP001150062">
    <property type="component" value="Unassembled WGS sequence"/>
</dbReference>
<organism evidence="5 6">
    <name type="scientific">Anaeramoeba flamelloides</name>
    <dbReference type="NCBI Taxonomy" id="1746091"/>
    <lineage>
        <taxon>Eukaryota</taxon>
        <taxon>Metamonada</taxon>
        <taxon>Anaeramoebidae</taxon>
        <taxon>Anaeramoeba</taxon>
    </lineage>
</organism>
<dbReference type="InterPro" id="IPR001356">
    <property type="entry name" value="HD"/>
</dbReference>
<protein>
    <recommendedName>
        <fullName evidence="4">Homeobox domain-containing protein</fullName>
    </recommendedName>
</protein>
<comment type="subcellular location">
    <subcellularLocation>
        <location evidence="1 2">Nucleus</location>
    </subcellularLocation>
</comment>
<evidence type="ECO:0000256" key="2">
    <source>
        <dbReference type="RuleBase" id="RU000682"/>
    </source>
</evidence>
<reference evidence="5" key="1">
    <citation type="submission" date="2022-08" db="EMBL/GenBank/DDBJ databases">
        <title>Novel sulfate-reducing endosymbionts in the free-living metamonad Anaeramoeba.</title>
        <authorList>
            <person name="Jerlstrom-Hultqvist J."/>
            <person name="Cepicka I."/>
            <person name="Gallot-Lavallee L."/>
            <person name="Salas-Leiva D."/>
            <person name="Curtis B.A."/>
            <person name="Zahonova K."/>
            <person name="Pipaliya S."/>
            <person name="Dacks J."/>
            <person name="Roger A.J."/>
        </authorList>
    </citation>
    <scope>NUCLEOTIDE SEQUENCE</scope>
    <source>
        <strain evidence="5">Schooner1</strain>
    </source>
</reference>
<dbReference type="EMBL" id="JAOAOG010000168">
    <property type="protein sequence ID" value="KAJ6243597.1"/>
    <property type="molecule type" value="Genomic_DNA"/>
</dbReference>
<feature type="compositionally biased region" description="Basic residues" evidence="3">
    <location>
        <begin position="548"/>
        <end position="561"/>
    </location>
</feature>
<dbReference type="SUPFAM" id="SSF46689">
    <property type="entry name" value="Homeodomain-like"/>
    <property type="match status" value="1"/>
</dbReference>
<dbReference type="PROSITE" id="PS50071">
    <property type="entry name" value="HOMEOBOX_2"/>
    <property type="match status" value="1"/>
</dbReference>
<keyword evidence="1 2" id="KW-0539">Nucleus</keyword>
<gene>
    <name evidence="5" type="ORF">M0813_22035</name>
</gene>
<feature type="region of interest" description="Disordered" evidence="3">
    <location>
        <begin position="509"/>
        <end position="566"/>
    </location>
</feature>
<feature type="compositionally biased region" description="Basic and acidic residues" evidence="3">
    <location>
        <begin position="410"/>
        <end position="426"/>
    </location>
</feature>
<keyword evidence="6" id="KW-1185">Reference proteome</keyword>
<proteinExistence type="predicted"/>
<sequence>MNLNNNFNTSNNNISNNNHYNLCSNKNGNNSLRKNFYQNNTTFCFSPANHNEKDPMFSTQQQQQNISSMLLTPLNFDNIDSDEYLPFQTLTPTLPKDCLTQMGNHDDLVYKNSFDHYNLYVDDKENKNNNFTIFSNKNSKSTNVIESETLNNKEKEPPNGFFVYGTDLKNFFKGFQPVNNTINIANTDSILDFQPLVMEDNKNVHQTFLNLDFHEQNNIIERAPKIKKKNINFSFLNLSKDLYFKNQNGLLTKSHNPIIKELKNRNQNNKYSMDQQLNLLKKYFLNQLEIYQNENFSQAKKEKEIKIILIMEELQKIKKWYNKNFHSINQAKNKYLNGVMNSPTPLEHLLQEKGGNSKIEEKIDNLFLLLNQATKKQIISILPYEMITEKKENEKQKENENENENFTHNGNDKEYSHNNESDHDYDYSNEYGKNQNTLLDIFEFGLGCKLKVEKILITRKCIDNHLNNNILNRKRTRSKLCREKNQQYLKSYKILTNNDNKLKSNLKNKRKHKKKIEKSNIINPESKIQKNEQKKMKKRCPNGELNHKKMGKKYEKKKLNKKEKEKEKEKIRNVFKLQNEQENNHKLKLKRRRRSKRLRTTDFARGVLEEWFQQYNQTKEGPYPKKSTRLLLAEKTQTPELQVQRWFGQRRRREKLKFINNQIPKPHWL</sequence>
<evidence type="ECO:0000313" key="5">
    <source>
        <dbReference type="EMBL" id="KAJ6243597.1"/>
    </source>
</evidence>
<evidence type="ECO:0000313" key="6">
    <source>
        <dbReference type="Proteomes" id="UP001150062"/>
    </source>
</evidence>
<evidence type="ECO:0000256" key="3">
    <source>
        <dbReference type="SAM" id="MobiDB-lite"/>
    </source>
</evidence>
<comment type="caution">
    <text evidence="5">The sequence shown here is derived from an EMBL/GenBank/DDBJ whole genome shotgun (WGS) entry which is preliminary data.</text>
</comment>
<feature type="domain" description="Homeobox" evidence="4">
    <location>
        <begin position="591"/>
        <end position="657"/>
    </location>
</feature>
<dbReference type="CDD" id="cd00086">
    <property type="entry name" value="homeodomain"/>
    <property type="match status" value="1"/>
</dbReference>
<evidence type="ECO:0000259" key="4">
    <source>
        <dbReference type="PROSITE" id="PS50071"/>
    </source>
</evidence>
<dbReference type="InterPro" id="IPR009057">
    <property type="entry name" value="Homeodomain-like_sf"/>
</dbReference>
<dbReference type="SMART" id="SM00389">
    <property type="entry name" value="HOX"/>
    <property type="match status" value="1"/>
</dbReference>